<evidence type="ECO:0000313" key="2">
    <source>
        <dbReference type="Proteomes" id="UP001523262"/>
    </source>
</evidence>
<dbReference type="Gene3D" id="3.30.530.20">
    <property type="match status" value="1"/>
</dbReference>
<dbReference type="PANTHER" id="PTHR38588">
    <property type="entry name" value="BLL0334 PROTEIN"/>
    <property type="match status" value="1"/>
</dbReference>
<dbReference type="SUPFAM" id="SSF55961">
    <property type="entry name" value="Bet v1-like"/>
    <property type="match status" value="1"/>
</dbReference>
<protein>
    <submittedName>
        <fullName evidence="1">SRPBCC domain-containing protein</fullName>
    </submittedName>
</protein>
<dbReference type="Pfam" id="PF06240">
    <property type="entry name" value="COXG"/>
    <property type="match status" value="1"/>
</dbReference>
<organism evidence="1 2">
    <name type="scientific">Neobacillus pocheonensis</name>
    <dbReference type="NCBI Taxonomy" id="363869"/>
    <lineage>
        <taxon>Bacteria</taxon>
        <taxon>Bacillati</taxon>
        <taxon>Bacillota</taxon>
        <taxon>Bacilli</taxon>
        <taxon>Bacillales</taxon>
        <taxon>Bacillaceae</taxon>
        <taxon>Neobacillus</taxon>
    </lineage>
</organism>
<dbReference type="InterPro" id="IPR010419">
    <property type="entry name" value="CO_DH_gsu"/>
</dbReference>
<reference evidence="1 2" key="1">
    <citation type="submission" date="2022-06" db="EMBL/GenBank/DDBJ databases">
        <authorList>
            <person name="Jeon C.O."/>
        </authorList>
    </citation>
    <scope>NUCLEOTIDE SEQUENCE [LARGE SCALE GENOMIC DNA]</scope>
    <source>
        <strain evidence="1 2">KCTC 13943</strain>
    </source>
</reference>
<dbReference type="InterPro" id="IPR023393">
    <property type="entry name" value="START-like_dom_sf"/>
</dbReference>
<gene>
    <name evidence="1" type="ORF">NDK43_11935</name>
</gene>
<dbReference type="EMBL" id="JAMQCR010000001">
    <property type="protein sequence ID" value="MCM2532968.1"/>
    <property type="molecule type" value="Genomic_DNA"/>
</dbReference>
<sequence length="155" mass="17465">MKIEYEYTFGIPRNLVWKYIKDENVLRNSLPGCKSFVESSNGVYVAEIEIHLGPIKDLLTLEVRREKEKSPTFYQLAMKGKGKLGEVEGVAELFIEDLHGTSKLTFSGDVQVTGKIAMVGKRILESGANKSLGKFFETVESEIKKIIHQVKRSGR</sequence>
<name>A0ABT0W9F1_9BACI</name>
<accession>A0ABT0W9F1</accession>
<comment type="caution">
    <text evidence="1">The sequence shown here is derived from an EMBL/GenBank/DDBJ whole genome shotgun (WGS) entry which is preliminary data.</text>
</comment>
<evidence type="ECO:0000313" key="1">
    <source>
        <dbReference type="EMBL" id="MCM2532968.1"/>
    </source>
</evidence>
<keyword evidence="2" id="KW-1185">Reference proteome</keyword>
<dbReference type="PANTHER" id="PTHR38588:SF1">
    <property type="entry name" value="BLL0334 PROTEIN"/>
    <property type="match status" value="1"/>
</dbReference>
<dbReference type="Proteomes" id="UP001523262">
    <property type="component" value="Unassembled WGS sequence"/>
</dbReference>
<proteinExistence type="predicted"/>